<evidence type="ECO:0000313" key="7">
    <source>
        <dbReference type="EMBL" id="KAE9255346.1"/>
    </source>
</evidence>
<dbReference type="Proteomes" id="UP000440367">
    <property type="component" value="Unassembled WGS sequence"/>
</dbReference>
<comment type="caution">
    <text evidence="3">The sequence shown here is derived from an EMBL/GenBank/DDBJ whole genome shotgun (WGS) entry which is preliminary data.</text>
</comment>
<protein>
    <submittedName>
        <fullName evidence="3">Uncharacterized protein</fullName>
    </submittedName>
</protein>
<evidence type="ECO:0000313" key="17">
    <source>
        <dbReference type="Proteomes" id="UP000486351"/>
    </source>
</evidence>
<dbReference type="EMBL" id="QXGD01000062">
    <property type="protein sequence ID" value="KAE9255346.1"/>
    <property type="molecule type" value="Genomic_DNA"/>
</dbReference>
<dbReference type="EMBL" id="QXGC01000041">
    <property type="protein sequence ID" value="KAE9253220.1"/>
    <property type="molecule type" value="Genomic_DNA"/>
</dbReference>
<keyword evidence="10" id="KW-1185">Reference proteome</keyword>
<organism evidence="3 14">
    <name type="scientific">Phytophthora fragariae</name>
    <dbReference type="NCBI Taxonomy" id="53985"/>
    <lineage>
        <taxon>Eukaryota</taxon>
        <taxon>Sar</taxon>
        <taxon>Stramenopiles</taxon>
        <taxon>Oomycota</taxon>
        <taxon>Peronosporomycetes</taxon>
        <taxon>Peronosporales</taxon>
        <taxon>Peronosporaceae</taxon>
        <taxon>Phytophthora</taxon>
    </lineage>
</organism>
<evidence type="ECO:0000313" key="12">
    <source>
        <dbReference type="Proteomes" id="UP000440367"/>
    </source>
</evidence>
<dbReference type="Proteomes" id="UP000488956">
    <property type="component" value="Unassembled WGS sequence"/>
</dbReference>
<evidence type="ECO:0000313" key="2">
    <source>
        <dbReference type="EMBL" id="KAE9136551.1"/>
    </source>
</evidence>
<dbReference type="Proteomes" id="UP000460718">
    <property type="component" value="Unassembled WGS sequence"/>
</dbReference>
<evidence type="ECO:0000313" key="18">
    <source>
        <dbReference type="Proteomes" id="UP000488956"/>
    </source>
</evidence>
<evidence type="ECO:0000313" key="15">
    <source>
        <dbReference type="Proteomes" id="UP000460718"/>
    </source>
</evidence>
<proteinExistence type="predicted"/>
<dbReference type="Proteomes" id="UP000486351">
    <property type="component" value="Unassembled WGS sequence"/>
</dbReference>
<evidence type="ECO:0000313" key="5">
    <source>
        <dbReference type="EMBL" id="KAE9233806.1"/>
    </source>
</evidence>
<evidence type="ECO:0000313" key="4">
    <source>
        <dbReference type="EMBL" id="KAE9154284.1"/>
    </source>
</evidence>
<dbReference type="Proteomes" id="UP000433483">
    <property type="component" value="Unassembled WGS sequence"/>
</dbReference>
<evidence type="ECO:0000313" key="13">
    <source>
        <dbReference type="Proteomes" id="UP000440732"/>
    </source>
</evidence>
<evidence type="ECO:0000313" key="10">
    <source>
        <dbReference type="Proteomes" id="UP000433483"/>
    </source>
</evidence>
<dbReference type="Proteomes" id="UP000437068">
    <property type="component" value="Unassembled WGS sequence"/>
</dbReference>
<dbReference type="EMBL" id="QXFY01000049">
    <property type="protein sequence ID" value="KAE9360286.1"/>
    <property type="molecule type" value="Genomic_DNA"/>
</dbReference>
<dbReference type="Proteomes" id="UP000476176">
    <property type="component" value="Unassembled WGS sequence"/>
</dbReference>
<dbReference type="EMBL" id="QXGB01000057">
    <property type="protein sequence ID" value="KAE9233806.1"/>
    <property type="molecule type" value="Genomic_DNA"/>
</dbReference>
<evidence type="ECO:0000313" key="16">
    <source>
        <dbReference type="Proteomes" id="UP000476176"/>
    </source>
</evidence>
<evidence type="ECO:0000313" key="14">
    <source>
        <dbReference type="Proteomes" id="UP000441208"/>
    </source>
</evidence>
<reference evidence="10 11" key="1">
    <citation type="submission" date="2018-08" db="EMBL/GenBank/DDBJ databases">
        <title>Genomic investigation of the strawberry pathogen Phytophthora fragariae indicates pathogenicity is determined by transcriptional variation in three key races.</title>
        <authorList>
            <person name="Adams T.M."/>
            <person name="Armitage A.D."/>
            <person name="Sobczyk M.K."/>
            <person name="Bates H.J."/>
            <person name="Dunwell J.M."/>
            <person name="Nellist C.F."/>
            <person name="Harrison R.J."/>
        </authorList>
    </citation>
    <scope>NUCLEOTIDE SEQUENCE [LARGE SCALE GENOMIC DNA]</scope>
    <source>
        <strain evidence="8 11">A4</strain>
        <strain evidence="7 12">BC-1</strain>
        <strain evidence="6 16">BC-23</strain>
        <strain evidence="5 10">NOV-27</strain>
        <strain evidence="4 13">NOV-5</strain>
        <strain evidence="3 14">NOV-71</strain>
        <strain evidence="9 17">NOV-77</strain>
        <strain evidence="2 18">ONT-3</strain>
        <strain evidence="1 15">SCRP245</strain>
    </source>
</reference>
<dbReference type="EMBL" id="QXGA01000043">
    <property type="protein sequence ID" value="KAE9154284.1"/>
    <property type="molecule type" value="Genomic_DNA"/>
</dbReference>
<name>A0A6A3TG93_9STRA</name>
<accession>A0A6A3TG93</accession>
<evidence type="ECO:0000313" key="1">
    <source>
        <dbReference type="EMBL" id="KAE9028645.1"/>
    </source>
</evidence>
<dbReference type="EMBL" id="QXGE01000048">
    <property type="protein sequence ID" value="KAE9327579.1"/>
    <property type="molecule type" value="Genomic_DNA"/>
</dbReference>
<evidence type="ECO:0000313" key="11">
    <source>
        <dbReference type="Proteomes" id="UP000437068"/>
    </source>
</evidence>
<gene>
    <name evidence="8" type="ORF">PF001_g1845</name>
    <name evidence="7" type="ORF">PF002_g2393</name>
    <name evidence="6" type="ORF">PF004_g1608</name>
    <name evidence="5" type="ORF">PF005_g2166</name>
    <name evidence="4" type="ORF">PF006_g1656</name>
    <name evidence="3" type="ORF">PF007_g2138</name>
    <name evidence="9" type="ORF">PF008_g1866</name>
    <name evidence="2" type="ORF">PF010_g1641</name>
    <name evidence="1" type="ORF">PF011_g1455</name>
</gene>
<dbReference type="Proteomes" id="UP000441208">
    <property type="component" value="Unassembled WGS sequence"/>
</dbReference>
<dbReference type="EMBL" id="QXFX01000042">
    <property type="protein sequence ID" value="KAE9136551.1"/>
    <property type="molecule type" value="Genomic_DNA"/>
</dbReference>
<evidence type="ECO:0000313" key="8">
    <source>
        <dbReference type="EMBL" id="KAE9327579.1"/>
    </source>
</evidence>
<dbReference type="AlphaFoldDB" id="A0A6A3TG93"/>
<evidence type="ECO:0000313" key="9">
    <source>
        <dbReference type="EMBL" id="KAE9360286.1"/>
    </source>
</evidence>
<evidence type="ECO:0000313" key="3">
    <source>
        <dbReference type="EMBL" id="KAE9136570.1"/>
    </source>
</evidence>
<dbReference type="EMBL" id="QXFZ01000056">
    <property type="protein sequence ID" value="KAE9136570.1"/>
    <property type="molecule type" value="Genomic_DNA"/>
</dbReference>
<sequence length="116" mass="13599">MKNELVLYIPLLKTFPAIDAVLVLPRVEKYNHEGRIVYVQATVAEPVPIQYQRLKDAYRDLASRNEFAGYTHMLLFMVSDDIYDRFTFKPYKDGDTITHEKENDFMVTQYVGKTTQ</sequence>
<dbReference type="EMBL" id="QXFW01000040">
    <property type="protein sequence ID" value="KAE9028645.1"/>
    <property type="molecule type" value="Genomic_DNA"/>
</dbReference>
<evidence type="ECO:0000313" key="6">
    <source>
        <dbReference type="EMBL" id="KAE9253220.1"/>
    </source>
</evidence>
<dbReference type="Proteomes" id="UP000440732">
    <property type="component" value="Unassembled WGS sequence"/>
</dbReference>
<dbReference type="OrthoDB" id="94235at2759"/>